<sequence length="235" mass="27070">MNMIAGRNMHHNFLCDLAQISSVDGREIGGIPSISFRPFNTASNNEKSPITKSQHVFVYYDGRTLEWIRPFTRLTCAATLERDRVFISNWNISGLLRTHAWTRLLLRIDETIMPLPVVSDLPVRIEFTGQQIVNICLTRGMNITHPMLNRSRQSGRRNYVQDGLKKLWPAWETPGIAQPLYIFPPKAKMDSRMFVDLVRKSMFKNDISRLYLVEEKKIILHRDSAGAQIKDTAVE</sequence>
<dbReference type="AlphaFoldDB" id="A0A1W0XCH3"/>
<keyword evidence="2" id="KW-1185">Reference proteome</keyword>
<reference evidence="2" key="1">
    <citation type="submission" date="2017-01" db="EMBL/GenBank/DDBJ databases">
        <title>Comparative genomics of anhydrobiosis in the tardigrade Hypsibius dujardini.</title>
        <authorList>
            <person name="Yoshida Y."/>
            <person name="Koutsovoulos G."/>
            <person name="Laetsch D."/>
            <person name="Stevens L."/>
            <person name="Kumar S."/>
            <person name="Horikawa D."/>
            <person name="Ishino K."/>
            <person name="Komine S."/>
            <person name="Tomita M."/>
            <person name="Blaxter M."/>
            <person name="Arakawa K."/>
        </authorList>
    </citation>
    <scope>NUCLEOTIDE SEQUENCE [LARGE SCALE GENOMIC DNA]</scope>
    <source>
        <strain evidence="2">Z151</strain>
    </source>
</reference>
<dbReference type="Proteomes" id="UP000192578">
    <property type="component" value="Unassembled WGS sequence"/>
</dbReference>
<gene>
    <name evidence="1" type="ORF">BV898_00853</name>
</gene>
<evidence type="ECO:0000313" key="1">
    <source>
        <dbReference type="EMBL" id="OQV25164.1"/>
    </source>
</evidence>
<protein>
    <submittedName>
        <fullName evidence="1">Uncharacterized protein</fullName>
    </submittedName>
</protein>
<proteinExistence type="predicted"/>
<organism evidence="1 2">
    <name type="scientific">Hypsibius exemplaris</name>
    <name type="common">Freshwater tardigrade</name>
    <dbReference type="NCBI Taxonomy" id="2072580"/>
    <lineage>
        <taxon>Eukaryota</taxon>
        <taxon>Metazoa</taxon>
        <taxon>Ecdysozoa</taxon>
        <taxon>Tardigrada</taxon>
        <taxon>Eutardigrada</taxon>
        <taxon>Parachela</taxon>
        <taxon>Hypsibioidea</taxon>
        <taxon>Hypsibiidae</taxon>
        <taxon>Hypsibius</taxon>
    </lineage>
</organism>
<evidence type="ECO:0000313" key="2">
    <source>
        <dbReference type="Proteomes" id="UP000192578"/>
    </source>
</evidence>
<name>A0A1W0XCH3_HYPEX</name>
<accession>A0A1W0XCH3</accession>
<comment type="caution">
    <text evidence="1">The sequence shown here is derived from an EMBL/GenBank/DDBJ whole genome shotgun (WGS) entry which is preliminary data.</text>
</comment>
<dbReference type="EMBL" id="MTYJ01000003">
    <property type="protein sequence ID" value="OQV25164.1"/>
    <property type="molecule type" value="Genomic_DNA"/>
</dbReference>